<dbReference type="GO" id="GO:0016020">
    <property type="term" value="C:membrane"/>
    <property type="evidence" value="ECO:0007669"/>
    <property type="project" value="InterPro"/>
</dbReference>
<dbReference type="InterPro" id="IPR002645">
    <property type="entry name" value="STAS_dom"/>
</dbReference>
<dbReference type="STRING" id="571298.SAMN04488026_103521"/>
<reference evidence="3 4" key="1">
    <citation type="submission" date="2016-10" db="EMBL/GenBank/DDBJ databases">
        <authorList>
            <person name="de Groot N.N."/>
        </authorList>
    </citation>
    <scope>NUCLEOTIDE SEQUENCE [LARGE SCALE GENOMIC DNA]</scope>
    <source>
        <strain evidence="3 4">DSM 25294</strain>
    </source>
</reference>
<dbReference type="CDD" id="cd07042">
    <property type="entry name" value="STAS_SulP_like_sulfate_transporter"/>
    <property type="match status" value="1"/>
</dbReference>
<dbReference type="GO" id="GO:0055085">
    <property type="term" value="P:transmembrane transport"/>
    <property type="evidence" value="ECO:0007669"/>
    <property type="project" value="InterPro"/>
</dbReference>
<sequence>MVLIVFTLVDLVKMVPMAGLGGLLLVVGYQNIQPDNIRTVWAIGLPARLAMGATFAATLFLPLQFAILIGVALSFLLTILRLSNRIQVRELRLIEGGFPVEREAPASLGPDTICVLRIRGSLFFATVQTLEAQLPAVETARGATLILILRDIDDLGSTMIRLLTRYATNLQRAGGTLKLTGVNEDLWGQLERTGLLARLGADNIYREQPELGAALNIAIRAAREKRGARAEQV</sequence>
<evidence type="ECO:0000256" key="1">
    <source>
        <dbReference type="SAM" id="Phobius"/>
    </source>
</evidence>
<proteinExistence type="predicted"/>
<keyword evidence="4" id="KW-1185">Reference proteome</keyword>
<feature type="domain" description="STAS" evidence="2">
    <location>
        <begin position="113"/>
        <end position="215"/>
    </location>
</feature>
<feature type="transmembrane region" description="Helical" evidence="1">
    <location>
        <begin position="6"/>
        <end position="27"/>
    </location>
</feature>
<keyword evidence="1" id="KW-1133">Transmembrane helix</keyword>
<evidence type="ECO:0000259" key="2">
    <source>
        <dbReference type="PROSITE" id="PS50801"/>
    </source>
</evidence>
<dbReference type="InterPro" id="IPR036513">
    <property type="entry name" value="STAS_dom_sf"/>
</dbReference>
<feature type="transmembrane region" description="Helical" evidence="1">
    <location>
        <begin position="63"/>
        <end position="82"/>
    </location>
</feature>
<feature type="transmembrane region" description="Helical" evidence="1">
    <location>
        <begin position="39"/>
        <end position="57"/>
    </location>
</feature>
<name>A0A1G9ADU3_9RHOB</name>
<keyword evidence="1" id="KW-0472">Membrane</keyword>
<dbReference type="Gene3D" id="3.30.750.24">
    <property type="entry name" value="STAS domain"/>
    <property type="match status" value="1"/>
</dbReference>
<protein>
    <submittedName>
        <fullName evidence="3">Anti-anti-sigma factor</fullName>
    </submittedName>
</protein>
<gene>
    <name evidence="3" type="ORF">SAMN04488026_103521</name>
</gene>
<dbReference type="AlphaFoldDB" id="A0A1G9ADU3"/>
<dbReference type="PANTHER" id="PTHR11814">
    <property type="entry name" value="SULFATE TRANSPORTER"/>
    <property type="match status" value="1"/>
</dbReference>
<evidence type="ECO:0000313" key="4">
    <source>
        <dbReference type="Proteomes" id="UP000199382"/>
    </source>
</evidence>
<dbReference type="Proteomes" id="UP000199382">
    <property type="component" value="Unassembled WGS sequence"/>
</dbReference>
<dbReference type="EMBL" id="FNEK01000035">
    <property type="protein sequence ID" value="SDK25441.1"/>
    <property type="molecule type" value="Genomic_DNA"/>
</dbReference>
<dbReference type="InterPro" id="IPR001902">
    <property type="entry name" value="SLC26A/SulP_fam"/>
</dbReference>
<dbReference type="RefSeq" id="WP_093158375.1">
    <property type="nucleotide sequence ID" value="NZ_FNEK01000035.1"/>
</dbReference>
<dbReference type="OrthoDB" id="9771198at2"/>
<keyword evidence="1" id="KW-0812">Transmembrane</keyword>
<organism evidence="3 4">
    <name type="scientific">Aliiruegeria lutimaris</name>
    <dbReference type="NCBI Taxonomy" id="571298"/>
    <lineage>
        <taxon>Bacteria</taxon>
        <taxon>Pseudomonadati</taxon>
        <taxon>Pseudomonadota</taxon>
        <taxon>Alphaproteobacteria</taxon>
        <taxon>Rhodobacterales</taxon>
        <taxon>Roseobacteraceae</taxon>
        <taxon>Aliiruegeria</taxon>
    </lineage>
</organism>
<evidence type="ECO:0000313" key="3">
    <source>
        <dbReference type="EMBL" id="SDK25441.1"/>
    </source>
</evidence>
<dbReference type="PROSITE" id="PS50801">
    <property type="entry name" value="STAS"/>
    <property type="match status" value="1"/>
</dbReference>
<dbReference type="Pfam" id="PF01740">
    <property type="entry name" value="STAS"/>
    <property type="match status" value="1"/>
</dbReference>
<accession>A0A1G9ADU3</accession>
<dbReference type="SUPFAM" id="SSF52091">
    <property type="entry name" value="SpoIIaa-like"/>
    <property type="match status" value="1"/>
</dbReference>